<evidence type="ECO:0000313" key="2">
    <source>
        <dbReference type="Proteomes" id="UP001060919"/>
    </source>
</evidence>
<proteinExistence type="predicted"/>
<gene>
    <name evidence="1" type="ORF">AsAng_0049220</name>
</gene>
<accession>A0A915YJ42</accession>
<name>A0A915YJ42_9BACT</name>
<organism evidence="1 2">
    <name type="scientific">Aureispira anguillae</name>
    <dbReference type="NCBI Taxonomy" id="2864201"/>
    <lineage>
        <taxon>Bacteria</taxon>
        <taxon>Pseudomonadati</taxon>
        <taxon>Bacteroidota</taxon>
        <taxon>Saprospiria</taxon>
        <taxon>Saprospirales</taxon>
        <taxon>Saprospiraceae</taxon>
        <taxon>Aureispira</taxon>
    </lineage>
</organism>
<dbReference type="EMBL" id="AP026867">
    <property type="protein sequence ID" value="BDS14150.1"/>
    <property type="molecule type" value="Genomic_DNA"/>
</dbReference>
<sequence length="38" mass="4762">MYPLSITQTYIFKKQIKNYFIDVHIYKINIKIYHLNKQ</sequence>
<evidence type="ECO:0000313" key="1">
    <source>
        <dbReference type="EMBL" id="BDS14150.1"/>
    </source>
</evidence>
<dbReference type="Proteomes" id="UP001060919">
    <property type="component" value="Chromosome"/>
</dbReference>
<reference evidence="1" key="1">
    <citation type="submission" date="2022-09" db="EMBL/GenBank/DDBJ databases">
        <title>Aureispira anguillicida sp. nov., isolated from Leptocephalus of Japanese eel Anguilla japonica.</title>
        <authorList>
            <person name="Yuasa K."/>
            <person name="Mekata T."/>
            <person name="Ikunari K."/>
        </authorList>
    </citation>
    <scope>NUCLEOTIDE SEQUENCE</scope>
    <source>
        <strain evidence="1">EL160426</strain>
    </source>
</reference>
<dbReference type="KEGG" id="aup:AsAng_0049220"/>
<dbReference type="AlphaFoldDB" id="A0A915YJ42"/>
<protein>
    <submittedName>
        <fullName evidence="1">Uncharacterized protein</fullName>
    </submittedName>
</protein>
<keyword evidence="2" id="KW-1185">Reference proteome</keyword>